<evidence type="ECO:0000256" key="1">
    <source>
        <dbReference type="SAM" id="Phobius"/>
    </source>
</evidence>
<keyword evidence="1" id="KW-0472">Membrane</keyword>
<proteinExistence type="predicted"/>
<keyword evidence="1" id="KW-1133">Transmembrane helix</keyword>
<evidence type="ECO:0000313" key="2">
    <source>
        <dbReference type="EMBL" id="PIW15340.1"/>
    </source>
</evidence>
<sequence length="207" mass="23989">MPFFNYSLNVLVLPFLAILFGFALIQIDREKRFSARNRRLILFAWIVFLGLIVSYSLKAVQTLDFFRSLKSAQVENISFYDESQDYARCRPERGSLPPACKVLELTDPVEIQELVITFKQALPYAPNHESARKRYLLRIGLKSGEALWLILGKGNRQRSDTAWLEFYSQITSGWAYGVYLDEALYQVLLKQNRLPKWQPVSKTQPDS</sequence>
<reference evidence="2 3" key="1">
    <citation type="submission" date="2017-09" db="EMBL/GenBank/DDBJ databases">
        <title>Depth-based differentiation of microbial function through sediment-hosted aquifers and enrichment of novel symbionts in the deep terrestrial subsurface.</title>
        <authorList>
            <person name="Probst A.J."/>
            <person name="Ladd B."/>
            <person name="Jarett J.K."/>
            <person name="Geller-Mcgrath D.E."/>
            <person name="Sieber C.M."/>
            <person name="Emerson J.B."/>
            <person name="Anantharaman K."/>
            <person name="Thomas B.C."/>
            <person name="Malmstrom R."/>
            <person name="Stieglmeier M."/>
            <person name="Klingl A."/>
            <person name="Woyke T."/>
            <person name="Ryan C.M."/>
            <person name="Banfield J.F."/>
        </authorList>
    </citation>
    <scope>NUCLEOTIDE SEQUENCE [LARGE SCALE GENOMIC DNA]</scope>
    <source>
        <strain evidence="2">CG17_big_fil_post_rev_8_21_14_2_50_48_46</strain>
    </source>
</reference>
<evidence type="ECO:0000313" key="3">
    <source>
        <dbReference type="Proteomes" id="UP000231019"/>
    </source>
</evidence>
<protein>
    <submittedName>
        <fullName evidence="2">Uncharacterized protein</fullName>
    </submittedName>
</protein>
<accession>A0A2M7G1X4</accession>
<organism evidence="2 3">
    <name type="scientific">bacterium (Candidatus Blackallbacteria) CG17_big_fil_post_rev_8_21_14_2_50_48_46</name>
    <dbReference type="NCBI Taxonomy" id="2014261"/>
    <lineage>
        <taxon>Bacteria</taxon>
        <taxon>Candidatus Blackallbacteria</taxon>
    </lineage>
</organism>
<comment type="caution">
    <text evidence="2">The sequence shown here is derived from an EMBL/GenBank/DDBJ whole genome shotgun (WGS) entry which is preliminary data.</text>
</comment>
<name>A0A2M7G1X4_9BACT</name>
<feature type="transmembrane region" description="Helical" evidence="1">
    <location>
        <begin position="39"/>
        <end position="57"/>
    </location>
</feature>
<gene>
    <name evidence="2" type="ORF">COW36_18160</name>
</gene>
<feature type="transmembrane region" description="Helical" evidence="1">
    <location>
        <begin position="6"/>
        <end position="27"/>
    </location>
</feature>
<dbReference type="EMBL" id="PFFQ01000053">
    <property type="protein sequence ID" value="PIW15340.1"/>
    <property type="molecule type" value="Genomic_DNA"/>
</dbReference>
<dbReference type="AlphaFoldDB" id="A0A2M7G1X4"/>
<dbReference type="Proteomes" id="UP000231019">
    <property type="component" value="Unassembled WGS sequence"/>
</dbReference>
<keyword evidence="1" id="KW-0812">Transmembrane</keyword>